<comment type="caution">
    <text evidence="3">The sequence shown here is derived from an EMBL/GenBank/DDBJ whole genome shotgun (WGS) entry which is preliminary data.</text>
</comment>
<dbReference type="Proteomes" id="UP001642464">
    <property type="component" value="Unassembled WGS sequence"/>
</dbReference>
<sequence>METFGTTFSTSHTSLRRRPFSPFSFSLSVLILSTQLLGVVAVHAPDAPETLQQEVDISPAGIERRKALLRTERGAGFPDWRELDVDATGVLHESLAEQVPQVAQFGVDPMQDAINSIISDLLPYKQELERLNASNKTDPQAEKAKKRQEKLQREAHCWKECKGCHFKEAQAVEECFVTLEEAKVACAAADCSGISTQSKVCNGTWTLNLGSSETVEVPDSIEMMTLNMQTLSVDRECLNNVQNANASKYVISLNNKSWVNAEKACADEGLQLATPRTKEEMKALNVAMMQKNVQKVHIGLRRDVQFGQGPWTDPSVFYWVDGETLDAEWPGWGGYGSAEGVFEIPVKQPHWEAFLDGCCYVGYFETVDQDGTKGVGDTTCNFFRIPFACQPIEEPSCIRKP</sequence>
<keyword evidence="4" id="KW-1185">Reference proteome</keyword>
<keyword evidence="1" id="KW-0812">Transmembrane</keyword>
<keyword evidence="1" id="KW-1133">Transmembrane helix</keyword>
<feature type="transmembrane region" description="Helical" evidence="1">
    <location>
        <begin position="20"/>
        <end position="44"/>
    </location>
</feature>
<dbReference type="SUPFAM" id="SSF56436">
    <property type="entry name" value="C-type lectin-like"/>
    <property type="match status" value="1"/>
</dbReference>
<dbReference type="CDD" id="cd00037">
    <property type="entry name" value="CLECT"/>
    <property type="match status" value="1"/>
</dbReference>
<dbReference type="EMBL" id="CAXAMM010001696">
    <property type="protein sequence ID" value="CAK8993073.1"/>
    <property type="molecule type" value="Genomic_DNA"/>
</dbReference>
<evidence type="ECO:0000259" key="2">
    <source>
        <dbReference type="PROSITE" id="PS50041"/>
    </source>
</evidence>
<dbReference type="InterPro" id="IPR016187">
    <property type="entry name" value="CTDL_fold"/>
</dbReference>
<protein>
    <recommendedName>
        <fullName evidence="2">C-type lectin domain-containing protein</fullName>
    </recommendedName>
</protein>
<name>A0ABP0HS77_9DINO</name>
<evidence type="ECO:0000313" key="4">
    <source>
        <dbReference type="Proteomes" id="UP001642464"/>
    </source>
</evidence>
<accession>A0ABP0HS77</accession>
<evidence type="ECO:0000256" key="1">
    <source>
        <dbReference type="SAM" id="Phobius"/>
    </source>
</evidence>
<keyword evidence="1" id="KW-0472">Membrane</keyword>
<dbReference type="InterPro" id="IPR016186">
    <property type="entry name" value="C-type_lectin-like/link_sf"/>
</dbReference>
<gene>
    <name evidence="3" type="ORF">SCF082_LOCUS3347</name>
</gene>
<organism evidence="3 4">
    <name type="scientific">Durusdinium trenchii</name>
    <dbReference type="NCBI Taxonomy" id="1381693"/>
    <lineage>
        <taxon>Eukaryota</taxon>
        <taxon>Sar</taxon>
        <taxon>Alveolata</taxon>
        <taxon>Dinophyceae</taxon>
        <taxon>Suessiales</taxon>
        <taxon>Symbiodiniaceae</taxon>
        <taxon>Durusdinium</taxon>
    </lineage>
</organism>
<feature type="domain" description="C-type lectin" evidence="2">
    <location>
        <begin position="244"/>
        <end position="352"/>
    </location>
</feature>
<proteinExistence type="predicted"/>
<dbReference type="Gene3D" id="3.10.100.10">
    <property type="entry name" value="Mannose-Binding Protein A, subunit A"/>
    <property type="match status" value="1"/>
</dbReference>
<dbReference type="PROSITE" id="PS50041">
    <property type="entry name" value="C_TYPE_LECTIN_2"/>
    <property type="match status" value="1"/>
</dbReference>
<dbReference type="Pfam" id="PF00059">
    <property type="entry name" value="Lectin_C"/>
    <property type="match status" value="1"/>
</dbReference>
<dbReference type="InterPro" id="IPR001304">
    <property type="entry name" value="C-type_lectin-like"/>
</dbReference>
<reference evidence="3 4" key="1">
    <citation type="submission" date="2024-02" db="EMBL/GenBank/DDBJ databases">
        <authorList>
            <person name="Chen Y."/>
            <person name="Shah S."/>
            <person name="Dougan E. K."/>
            <person name="Thang M."/>
            <person name="Chan C."/>
        </authorList>
    </citation>
    <scope>NUCLEOTIDE SEQUENCE [LARGE SCALE GENOMIC DNA]</scope>
</reference>
<evidence type="ECO:0000313" key="3">
    <source>
        <dbReference type="EMBL" id="CAK8993073.1"/>
    </source>
</evidence>
<dbReference type="SMART" id="SM00034">
    <property type="entry name" value="CLECT"/>
    <property type="match status" value="1"/>
</dbReference>